<dbReference type="PANTHER" id="PTHR30383:SF5">
    <property type="entry name" value="SGNH HYDROLASE-TYPE ESTERASE DOMAIN-CONTAINING PROTEIN"/>
    <property type="match status" value="1"/>
</dbReference>
<evidence type="ECO:0000313" key="2">
    <source>
        <dbReference type="EMBL" id="MEJ5978103.1"/>
    </source>
</evidence>
<dbReference type="Gene3D" id="3.40.50.1110">
    <property type="entry name" value="SGNH hydrolase"/>
    <property type="match status" value="1"/>
</dbReference>
<dbReference type="EMBL" id="JBBHJZ010000003">
    <property type="protein sequence ID" value="MEJ5978103.1"/>
    <property type="molecule type" value="Genomic_DNA"/>
</dbReference>
<name>A0ABU8RYE2_9SPHN</name>
<keyword evidence="3" id="KW-1185">Reference proteome</keyword>
<dbReference type="InterPro" id="IPR036514">
    <property type="entry name" value="SGNH_hydro_sf"/>
</dbReference>
<dbReference type="PANTHER" id="PTHR30383">
    <property type="entry name" value="THIOESTERASE 1/PROTEASE 1/LYSOPHOSPHOLIPASE L1"/>
    <property type="match status" value="1"/>
</dbReference>
<dbReference type="InterPro" id="IPR013830">
    <property type="entry name" value="SGNH_hydro"/>
</dbReference>
<reference evidence="2 3" key="1">
    <citation type="submission" date="2024-03" db="EMBL/GenBank/DDBJ databases">
        <authorList>
            <person name="Jo J.-H."/>
        </authorList>
    </citation>
    <scope>NUCLEOTIDE SEQUENCE [LARGE SCALE GENOMIC DNA]</scope>
    <source>
        <strain evidence="2 3">PS1R-30</strain>
    </source>
</reference>
<protein>
    <submittedName>
        <fullName evidence="2">GDSL-type esterase/lipase family protein</fullName>
    </submittedName>
</protein>
<dbReference type="SUPFAM" id="SSF52266">
    <property type="entry name" value="SGNH hydrolase"/>
    <property type="match status" value="1"/>
</dbReference>
<gene>
    <name evidence="2" type="ORF">WG901_15735</name>
</gene>
<feature type="domain" description="SGNH hydrolase-type esterase" evidence="1">
    <location>
        <begin position="91"/>
        <end position="253"/>
    </location>
</feature>
<dbReference type="RefSeq" id="WP_339588044.1">
    <property type="nucleotide sequence ID" value="NZ_JBBHJZ010000003.1"/>
</dbReference>
<accession>A0ABU8RYE2</accession>
<dbReference type="InterPro" id="IPR051532">
    <property type="entry name" value="Ester_Hydrolysis_Enzymes"/>
</dbReference>
<evidence type="ECO:0000313" key="3">
    <source>
        <dbReference type="Proteomes" id="UP001361239"/>
    </source>
</evidence>
<dbReference type="Pfam" id="PF13472">
    <property type="entry name" value="Lipase_GDSL_2"/>
    <property type="match status" value="1"/>
</dbReference>
<evidence type="ECO:0000259" key="1">
    <source>
        <dbReference type="Pfam" id="PF13472"/>
    </source>
</evidence>
<sequence>MPLSLLLTAAALGVTDNPCPVVIVPPQFAAWRTATLSGKTAQVPPPSAAELAAYRTAYAEARKGDWPAICQYRADNLRLRAMPQAAREVVFMGDSITENWGYADPAFYRPGRVNRGISGQTTQQMLLRFPSDVIALRPRVVHIMAGTNDIAGNTGPTTLDAIEGNIAAMVVLAKAAGIRIVLAATPPSVAFNWAPNLRPASTIAALNLRLRQLAARERVTFIDYGAVLATPTGGLKPEYTSDGTHPNAAGYAAMAPLATRALQQR</sequence>
<proteinExistence type="predicted"/>
<dbReference type="Proteomes" id="UP001361239">
    <property type="component" value="Unassembled WGS sequence"/>
</dbReference>
<organism evidence="2 3">
    <name type="scientific">Novosphingobium anseongense</name>
    <dbReference type="NCBI Taxonomy" id="3133436"/>
    <lineage>
        <taxon>Bacteria</taxon>
        <taxon>Pseudomonadati</taxon>
        <taxon>Pseudomonadota</taxon>
        <taxon>Alphaproteobacteria</taxon>
        <taxon>Sphingomonadales</taxon>
        <taxon>Sphingomonadaceae</taxon>
        <taxon>Novosphingobium</taxon>
    </lineage>
</organism>
<comment type="caution">
    <text evidence="2">The sequence shown here is derived from an EMBL/GenBank/DDBJ whole genome shotgun (WGS) entry which is preliminary data.</text>
</comment>